<protein>
    <submittedName>
        <fullName evidence="8">Erd1</fullName>
    </submittedName>
</protein>
<dbReference type="GO" id="GO:0016020">
    <property type="term" value="C:membrane"/>
    <property type="evidence" value="ECO:0007669"/>
    <property type="project" value="UniProtKB-SubCell"/>
</dbReference>
<keyword evidence="9" id="KW-1185">Reference proteome</keyword>
<keyword evidence="3 6" id="KW-1133">Transmembrane helix</keyword>
<feature type="transmembrane region" description="Helical" evidence="6">
    <location>
        <begin position="71"/>
        <end position="93"/>
    </location>
</feature>
<feature type="compositionally biased region" description="Basic and acidic residues" evidence="5">
    <location>
        <begin position="882"/>
        <end position="893"/>
    </location>
</feature>
<evidence type="ECO:0000313" key="9">
    <source>
        <dbReference type="Proteomes" id="UP000242877"/>
    </source>
</evidence>
<dbReference type="PROSITE" id="PS51380">
    <property type="entry name" value="EXS"/>
    <property type="match status" value="1"/>
</dbReference>
<organism evidence="8 9">
    <name type="scientific">Ascosphaera apis ARSEF 7405</name>
    <dbReference type="NCBI Taxonomy" id="392613"/>
    <lineage>
        <taxon>Eukaryota</taxon>
        <taxon>Fungi</taxon>
        <taxon>Dikarya</taxon>
        <taxon>Ascomycota</taxon>
        <taxon>Pezizomycotina</taxon>
        <taxon>Eurotiomycetes</taxon>
        <taxon>Eurotiomycetidae</taxon>
        <taxon>Onygenales</taxon>
        <taxon>Ascosphaeraceae</taxon>
        <taxon>Ascosphaera</taxon>
    </lineage>
</organism>
<evidence type="ECO:0000256" key="6">
    <source>
        <dbReference type="SAM" id="Phobius"/>
    </source>
</evidence>
<feature type="compositionally biased region" description="Basic and acidic residues" evidence="5">
    <location>
        <begin position="860"/>
        <end position="874"/>
    </location>
</feature>
<comment type="caution">
    <text evidence="8">The sequence shown here is derived from an EMBL/GenBank/DDBJ whole genome shotgun (WGS) entry which is preliminary data.</text>
</comment>
<dbReference type="InterPro" id="IPR004342">
    <property type="entry name" value="EXS_C"/>
</dbReference>
<dbReference type="Proteomes" id="UP000242877">
    <property type="component" value="Unassembled WGS sequence"/>
</dbReference>
<dbReference type="OrthoDB" id="4205535at2759"/>
<dbReference type="EMBL" id="AZGZ01000007">
    <property type="protein sequence ID" value="KZZ94089.1"/>
    <property type="molecule type" value="Genomic_DNA"/>
</dbReference>
<dbReference type="Pfam" id="PF03124">
    <property type="entry name" value="EXS"/>
    <property type="match status" value="1"/>
</dbReference>
<feature type="region of interest" description="Disordered" evidence="5">
    <location>
        <begin position="473"/>
        <end position="501"/>
    </location>
</feature>
<evidence type="ECO:0000313" key="8">
    <source>
        <dbReference type="EMBL" id="KZZ94089.1"/>
    </source>
</evidence>
<reference evidence="8 9" key="1">
    <citation type="journal article" date="2016" name="Genome Biol. Evol.">
        <title>Divergent and convergent evolution of fungal pathogenicity.</title>
        <authorList>
            <person name="Shang Y."/>
            <person name="Xiao G."/>
            <person name="Zheng P."/>
            <person name="Cen K."/>
            <person name="Zhan S."/>
            <person name="Wang C."/>
        </authorList>
    </citation>
    <scope>NUCLEOTIDE SEQUENCE [LARGE SCALE GENOMIC DNA]</scope>
    <source>
        <strain evidence="8 9">ARSEF 7405</strain>
    </source>
</reference>
<evidence type="ECO:0000256" key="3">
    <source>
        <dbReference type="ARBA" id="ARBA00022989"/>
    </source>
</evidence>
<dbReference type="GO" id="GO:0005737">
    <property type="term" value="C:cytoplasm"/>
    <property type="evidence" value="ECO:0007669"/>
    <property type="project" value="TreeGrafter"/>
</dbReference>
<evidence type="ECO:0000256" key="2">
    <source>
        <dbReference type="ARBA" id="ARBA00022692"/>
    </source>
</evidence>
<keyword evidence="4 6" id="KW-0472">Membrane</keyword>
<proteinExistence type="predicted"/>
<evidence type="ECO:0000256" key="1">
    <source>
        <dbReference type="ARBA" id="ARBA00004141"/>
    </source>
</evidence>
<dbReference type="AlphaFoldDB" id="A0A168AM15"/>
<feature type="transmembrane region" description="Helical" evidence="6">
    <location>
        <begin position="425"/>
        <end position="447"/>
    </location>
</feature>
<dbReference type="VEuPathDB" id="FungiDB:AAP_02182"/>
<feature type="transmembrane region" description="Helical" evidence="6">
    <location>
        <begin position="25"/>
        <end position="50"/>
    </location>
</feature>
<comment type="subcellular location">
    <subcellularLocation>
        <location evidence="1">Membrane</location>
        <topology evidence="1">Multi-pass membrane protein</topology>
    </subcellularLocation>
</comment>
<feature type="compositionally biased region" description="Basic and acidic residues" evidence="5">
    <location>
        <begin position="909"/>
        <end position="921"/>
    </location>
</feature>
<dbReference type="PANTHER" id="PTHR10783:SF46">
    <property type="entry name" value="PROTEIN ERD1 HOMOLOG 2"/>
    <property type="match status" value="1"/>
</dbReference>
<feature type="region of interest" description="Disordered" evidence="5">
    <location>
        <begin position="851"/>
        <end position="921"/>
    </location>
</feature>
<evidence type="ECO:0000256" key="4">
    <source>
        <dbReference type="ARBA" id="ARBA00023136"/>
    </source>
</evidence>
<feature type="domain" description="EXS" evidence="7">
    <location>
        <begin position="191"/>
        <end position="427"/>
    </location>
</feature>
<feature type="compositionally biased region" description="Basic residues" evidence="5">
    <location>
        <begin position="483"/>
        <end position="497"/>
    </location>
</feature>
<accession>A0A168AM15</accession>
<sequence length="921" mass="104482">MDHEKSVSATDLGTLGLYFPLPYRIATILLAGVWGWGFNLHYLTIVKIDVPALIRYTSRPSSSSVPIYQSTYHLATLLSVPLAVSLLVFWIVTHGSPEQVVAWEIIPQSYLLIFFCLLLFPLHRLSRSGRSRLLTTLRRIWLGGLAESQDGKFGDIILADVLTSYAKVFGDLYVAICMFFSHDVSSTGRPDRNYGGHIMVPLLIALPSVIRLRQCLIEFWRVSMRGTRSIDGWGGQHLANALKYASAFPPIAFNAMQKNYDPQASNQLSLTAIYRLWIVFSALNSLYTFYWDVAKDWDLTLFQAITDSSHNDEHPFGLRRWRYLHSDNMYYCAIVLDLILRGGMIVRVNRRQRIEVTKTWGYETDDDCSLTSASYANQLTIENGLSPQNGCLAAGAEENMVVCTGFTTITTSIVITIIITVPIYFALSVIFPVAAIAIITITMRVPYQIESVRLNKEVANAAGAPAEMDTASGMTQIVVGKEKKQKPKTKSRRKKANHSQPLSPLQVLPILPLAASPSPPASPVELHVVKPHQNGPESLRSILRKTTRERLFVHPRAWTNTHLAIFRVQGFDLEASLGLVLNRDIHEYPSDAKLYDVLFGENGIQDPMKNFAKQIRAASRGLRTQIRGYPPQIDLDPLSLGHKSQVVLQYDRGRFLHTSVFEVEHMEFDIPAASQRLWIRGTSLHPHMWPIFVIHRKTHPDYMMRRSRRGPQILAPQDWKVQSRDPELVALLLALAQSQWRKMKYGYHKGLKNRCCCDCVCPLVLWIVDTRLYWVRGHIPLTHLRALDDPNFPLINDMKIDMSYPLDMADEADHSKILMSLTAAFDDYFQNVVEDLSLRHHDLSGLRNLRNITRNSHRQPPRDSRIDGRDKTSLDDLATQNDHSKPVEEKRGFQECLSPCIKPTFQPEQKQEKDESQAGLA</sequence>
<gene>
    <name evidence="8" type="ORF">AAP_02182</name>
</gene>
<evidence type="ECO:0000259" key="7">
    <source>
        <dbReference type="PROSITE" id="PS51380"/>
    </source>
</evidence>
<keyword evidence="2 6" id="KW-0812">Transmembrane</keyword>
<dbReference type="PANTHER" id="PTHR10783">
    <property type="entry name" value="XENOTROPIC AND POLYTROPIC RETROVIRUS RECEPTOR 1-RELATED"/>
    <property type="match status" value="1"/>
</dbReference>
<evidence type="ECO:0000256" key="5">
    <source>
        <dbReference type="SAM" id="MobiDB-lite"/>
    </source>
</evidence>
<feature type="transmembrane region" description="Helical" evidence="6">
    <location>
        <begin position="328"/>
        <end position="348"/>
    </location>
</feature>
<feature type="transmembrane region" description="Helical" evidence="6">
    <location>
        <begin position="272"/>
        <end position="291"/>
    </location>
</feature>
<feature type="transmembrane region" description="Helical" evidence="6">
    <location>
        <begin position="105"/>
        <end position="122"/>
    </location>
</feature>
<name>A0A168AM15_9EURO</name>